<comment type="caution">
    <text evidence="1">The sequence shown here is derived from an EMBL/GenBank/DDBJ whole genome shotgun (WGS) entry which is preliminary data.</text>
</comment>
<dbReference type="Proteomes" id="UP001153332">
    <property type="component" value="Unassembled WGS sequence"/>
</dbReference>
<gene>
    <name evidence="1" type="ORF">O1611_g10262</name>
</gene>
<reference evidence="1" key="1">
    <citation type="submission" date="2022-12" db="EMBL/GenBank/DDBJ databases">
        <title>Genome Sequence of Lasiodiplodia mahajangana.</title>
        <authorList>
            <person name="Buettner E."/>
        </authorList>
    </citation>
    <scope>NUCLEOTIDE SEQUENCE</scope>
    <source>
        <strain evidence="1">VT137</strain>
    </source>
</reference>
<name>A0ACC2J051_9PEZI</name>
<sequence>MRVKKPPKKELDGNKWTIENYEKHGEPIELEVSMSQAVLISKCSHTTIILKGKANAVTIENTQRLSLVVDSLVSTVDIVKSSNFALQVLGHLPTVLLDQVDGAQIYLSKESSSTRIFSSKSSSINVNVIKGDDDDYVEIPLPYQICSQFDEKKGEMVNEIVEHAG</sequence>
<evidence type="ECO:0000313" key="1">
    <source>
        <dbReference type="EMBL" id="KAJ8120835.1"/>
    </source>
</evidence>
<evidence type="ECO:0000313" key="2">
    <source>
        <dbReference type="Proteomes" id="UP001153332"/>
    </source>
</evidence>
<organism evidence="1 2">
    <name type="scientific">Lasiodiplodia mahajangana</name>
    <dbReference type="NCBI Taxonomy" id="1108764"/>
    <lineage>
        <taxon>Eukaryota</taxon>
        <taxon>Fungi</taxon>
        <taxon>Dikarya</taxon>
        <taxon>Ascomycota</taxon>
        <taxon>Pezizomycotina</taxon>
        <taxon>Dothideomycetes</taxon>
        <taxon>Dothideomycetes incertae sedis</taxon>
        <taxon>Botryosphaeriales</taxon>
        <taxon>Botryosphaeriaceae</taxon>
        <taxon>Lasiodiplodia</taxon>
    </lineage>
</organism>
<proteinExistence type="predicted"/>
<protein>
    <submittedName>
        <fullName evidence="1">Uncharacterized protein</fullName>
    </submittedName>
</protein>
<dbReference type="EMBL" id="JAPUUL010003976">
    <property type="protein sequence ID" value="KAJ8120835.1"/>
    <property type="molecule type" value="Genomic_DNA"/>
</dbReference>
<accession>A0ACC2J051</accession>
<keyword evidence="2" id="KW-1185">Reference proteome</keyword>